<evidence type="ECO:0000313" key="3">
    <source>
        <dbReference type="Proteomes" id="UP000738376"/>
    </source>
</evidence>
<comment type="caution">
    <text evidence="2">The sequence shown here is derived from an EMBL/GenBank/DDBJ whole genome shotgun (WGS) entry which is preliminary data.</text>
</comment>
<dbReference type="SUPFAM" id="SSF140869">
    <property type="entry name" value="GUN4-like"/>
    <property type="match status" value="1"/>
</dbReference>
<accession>A0ABX1LWZ1</accession>
<sequence length="168" mass="20139">MLEKLPSAKGINYRELEKFLKNQEWQKADGLTTKLISQFANQEKEGWPYYEHIPDFPDEDLRTIDQLWVHYSNNKFGFSIQKKLWLDCGGELGKYDDKVWEKFATKVGWYCPQNDRWRTYTEFMNDSPNSLPASLPYTVCSFWVVWMFSDDVWGFLMFFDFLFARSET</sequence>
<gene>
    <name evidence="2" type="ORF">HC246_15105</name>
</gene>
<dbReference type="PANTHER" id="PTHR34800:SF1">
    <property type="entry name" value="TETRAPYRROLE-BINDING PROTEIN, CHLOROPLASTIC"/>
    <property type="match status" value="1"/>
</dbReference>
<organism evidence="2 3">
    <name type="scientific">Pseudanabaena yagii GIHE-NHR1</name>
    <dbReference type="NCBI Taxonomy" id="2722753"/>
    <lineage>
        <taxon>Bacteria</taxon>
        <taxon>Bacillati</taxon>
        <taxon>Cyanobacteriota</taxon>
        <taxon>Cyanophyceae</taxon>
        <taxon>Pseudanabaenales</taxon>
        <taxon>Pseudanabaenaceae</taxon>
        <taxon>Pseudanabaena</taxon>
        <taxon>Pseudanabaena yagii</taxon>
    </lineage>
</organism>
<dbReference type="Gene3D" id="1.10.10.1770">
    <property type="entry name" value="Gun4-like"/>
    <property type="match status" value="1"/>
</dbReference>
<dbReference type="InterPro" id="IPR008629">
    <property type="entry name" value="GUN4-like"/>
</dbReference>
<dbReference type="Gene3D" id="1.25.40.620">
    <property type="match status" value="1"/>
</dbReference>
<dbReference type="CDD" id="cd16383">
    <property type="entry name" value="GUN4"/>
    <property type="match status" value="1"/>
</dbReference>
<dbReference type="PANTHER" id="PTHR34800">
    <property type="entry name" value="TETRAPYRROLE-BINDING PROTEIN, CHLOROPLASTIC"/>
    <property type="match status" value="1"/>
</dbReference>
<keyword evidence="3" id="KW-1185">Reference proteome</keyword>
<protein>
    <submittedName>
        <fullName evidence="2">GUN4 domain-containing protein</fullName>
    </submittedName>
</protein>
<reference evidence="2 3" key="1">
    <citation type="submission" date="2020-03" db="EMBL/GenBank/DDBJ databases">
        <title>Draft Genome Sequence of 2-Methylisoborneol Producing Pseudanabaena yagii Strain GIHE-NHR1 Isolated from North Han River in South Korea.</title>
        <authorList>
            <person name="Jeong J."/>
        </authorList>
    </citation>
    <scope>NUCLEOTIDE SEQUENCE [LARGE SCALE GENOMIC DNA]</scope>
    <source>
        <strain evidence="2 3">GIHE-NHR1</strain>
    </source>
</reference>
<evidence type="ECO:0000313" key="2">
    <source>
        <dbReference type="EMBL" id="NMF59309.1"/>
    </source>
</evidence>
<proteinExistence type="predicted"/>
<feature type="domain" description="GUN4-like" evidence="1">
    <location>
        <begin position="7"/>
        <end position="138"/>
    </location>
</feature>
<dbReference type="EMBL" id="JAAVJL010000001">
    <property type="protein sequence ID" value="NMF59309.1"/>
    <property type="molecule type" value="Genomic_DNA"/>
</dbReference>
<dbReference type="RefSeq" id="WP_169364105.1">
    <property type="nucleotide sequence ID" value="NZ_JAAVJL010000001.1"/>
</dbReference>
<dbReference type="Proteomes" id="UP000738376">
    <property type="component" value="Unassembled WGS sequence"/>
</dbReference>
<evidence type="ECO:0000259" key="1">
    <source>
        <dbReference type="Pfam" id="PF05419"/>
    </source>
</evidence>
<dbReference type="Pfam" id="PF05419">
    <property type="entry name" value="GUN4"/>
    <property type="match status" value="1"/>
</dbReference>
<dbReference type="InterPro" id="IPR037215">
    <property type="entry name" value="GUN4-like_sf"/>
</dbReference>
<name>A0ABX1LWZ1_9CYAN</name>